<feature type="transmembrane region" description="Helical" evidence="5">
    <location>
        <begin position="68"/>
        <end position="88"/>
    </location>
</feature>
<keyword evidence="5" id="KW-0812">Transmembrane</keyword>
<dbReference type="Proteomes" id="UP000179024">
    <property type="component" value="Unassembled WGS sequence"/>
</dbReference>
<dbReference type="EMBL" id="MGAE01000005">
    <property type="protein sequence ID" value="OGK40138.1"/>
    <property type="molecule type" value="Genomic_DNA"/>
</dbReference>
<dbReference type="InterPro" id="IPR019734">
    <property type="entry name" value="TPR_rpt"/>
</dbReference>
<name>A0A1F7I9U9_9BACT</name>
<feature type="transmembrane region" description="Helical" evidence="5">
    <location>
        <begin position="166"/>
        <end position="189"/>
    </location>
</feature>
<feature type="compositionally biased region" description="Low complexity" evidence="4">
    <location>
        <begin position="653"/>
        <end position="663"/>
    </location>
</feature>
<feature type="transmembrane region" description="Helical" evidence="5">
    <location>
        <begin position="129"/>
        <end position="146"/>
    </location>
</feature>
<keyword evidence="5" id="KW-0472">Membrane</keyword>
<dbReference type="PANTHER" id="PTHR22904:SF523">
    <property type="entry name" value="STRESS-INDUCED-PHOSPHOPROTEIN 1"/>
    <property type="match status" value="1"/>
</dbReference>
<feature type="transmembrane region" description="Helical" evidence="5">
    <location>
        <begin position="292"/>
        <end position="313"/>
    </location>
</feature>
<dbReference type="Pfam" id="PF13414">
    <property type="entry name" value="TPR_11"/>
    <property type="match status" value="1"/>
</dbReference>
<evidence type="ECO:0000313" key="6">
    <source>
        <dbReference type="EMBL" id="OGK40138.1"/>
    </source>
</evidence>
<sequence>MSKSLVTLQKWVLLITVFLFPLFFLSITQEFYITNKFFLLLSGVLAVIFLSTLKLLSDKKITLTSSPFDKVLMILLIAIGASIIFSSPNKIQAFVQLPNGFGPILTLVVFYFLAIALDHNKKTFLIIKTLRYSAYVLSLIVLIFYFNPLKQAQLPIQLEFLKNPSFSPLGNILDTAIFLGFFAFIEIGALFKTVKKRQISLLNGLGTIVVLIAVTITIFAIVNPADASLKVRFPPLSTSWQAAIESLKNPQTALTGVGVDNFSAIFTNVKPISYNTTDLWQLNFTLARSSILHIWAETGLLGMAAVLLLWVYVLRELRGLHKVRDSQSVLLSLLGGYLLLILLFLPPSYLVFFLLFIYLAFIAHRSLSHQDNPTVQTIDLSGFTLAAWSVAVVSLLLIGGIVYLAARVYTSEYYFNQSVLSLRKNDGRGVYDNLKKAIQLNPSSETFHTQFAQINLLLANNLALKNKDKVTDQDRQAIAEFIQQAISEAKVLVQLNPQKVSGWNTLALIYRNIINVAQGADVWTVAAYRKAILLDPNNPILRLNLGGVYYSLKNYDLATDSFEQAVALKPDWPNAYYNLAWSQFQNKKRDQAIVTMQNVLTLLRDPNSEDYRLASQNLEEFKQPIVKETEATQEGQLQINTPEGPELSPPLELPQESGPEATP</sequence>
<protein>
    <submittedName>
        <fullName evidence="6">Uncharacterized protein</fullName>
    </submittedName>
</protein>
<feature type="transmembrane region" description="Helical" evidence="5">
    <location>
        <begin position="334"/>
        <end position="363"/>
    </location>
</feature>
<evidence type="ECO:0000256" key="3">
    <source>
        <dbReference type="PROSITE-ProRule" id="PRU00339"/>
    </source>
</evidence>
<gene>
    <name evidence="6" type="ORF">A3F34_03325</name>
</gene>
<feature type="region of interest" description="Disordered" evidence="4">
    <location>
        <begin position="626"/>
        <end position="663"/>
    </location>
</feature>
<dbReference type="Gene3D" id="1.25.40.10">
    <property type="entry name" value="Tetratricopeptide repeat domain"/>
    <property type="match status" value="2"/>
</dbReference>
<comment type="caution">
    <text evidence="6">The sequence shown here is derived from an EMBL/GenBank/DDBJ whole genome shotgun (WGS) entry which is preliminary data.</text>
</comment>
<feature type="transmembrane region" description="Helical" evidence="5">
    <location>
        <begin position="100"/>
        <end position="117"/>
    </location>
</feature>
<dbReference type="InterPro" id="IPR011990">
    <property type="entry name" value="TPR-like_helical_dom_sf"/>
</dbReference>
<evidence type="ECO:0000256" key="5">
    <source>
        <dbReference type="SAM" id="Phobius"/>
    </source>
</evidence>
<accession>A0A1F7I9U9</accession>
<organism evidence="6 7">
    <name type="scientific">Candidatus Roizmanbacteria bacterium RIFCSPHIGHO2_12_FULL_44_10</name>
    <dbReference type="NCBI Taxonomy" id="1802054"/>
    <lineage>
        <taxon>Bacteria</taxon>
        <taxon>Candidatus Roizmaniibacteriota</taxon>
    </lineage>
</organism>
<dbReference type="PANTHER" id="PTHR22904">
    <property type="entry name" value="TPR REPEAT CONTAINING PROTEIN"/>
    <property type="match status" value="1"/>
</dbReference>
<keyword evidence="1" id="KW-0677">Repeat</keyword>
<proteinExistence type="predicted"/>
<feature type="transmembrane region" description="Helical" evidence="5">
    <location>
        <begin position="201"/>
        <end position="222"/>
    </location>
</feature>
<feature type="compositionally biased region" description="Polar residues" evidence="4">
    <location>
        <begin position="632"/>
        <end position="641"/>
    </location>
</feature>
<dbReference type="SUPFAM" id="SSF48452">
    <property type="entry name" value="TPR-like"/>
    <property type="match status" value="2"/>
</dbReference>
<keyword evidence="5" id="KW-1133">Transmembrane helix</keyword>
<keyword evidence="2 3" id="KW-0802">TPR repeat</keyword>
<evidence type="ECO:0000256" key="4">
    <source>
        <dbReference type="SAM" id="MobiDB-lite"/>
    </source>
</evidence>
<dbReference type="AlphaFoldDB" id="A0A1F7I9U9"/>
<reference evidence="6 7" key="1">
    <citation type="journal article" date="2016" name="Nat. Commun.">
        <title>Thousands of microbial genomes shed light on interconnected biogeochemical processes in an aquifer system.</title>
        <authorList>
            <person name="Anantharaman K."/>
            <person name="Brown C.T."/>
            <person name="Hug L.A."/>
            <person name="Sharon I."/>
            <person name="Castelle C.J."/>
            <person name="Probst A.J."/>
            <person name="Thomas B.C."/>
            <person name="Singh A."/>
            <person name="Wilkins M.J."/>
            <person name="Karaoz U."/>
            <person name="Brodie E.L."/>
            <person name="Williams K.H."/>
            <person name="Hubbard S.S."/>
            <person name="Banfield J.F."/>
        </authorList>
    </citation>
    <scope>NUCLEOTIDE SEQUENCE [LARGE SCALE GENOMIC DNA]</scope>
</reference>
<dbReference type="SMART" id="SM00028">
    <property type="entry name" value="TPR"/>
    <property type="match status" value="4"/>
</dbReference>
<dbReference type="GO" id="GO:0051879">
    <property type="term" value="F:Hsp90 protein binding"/>
    <property type="evidence" value="ECO:0007669"/>
    <property type="project" value="TreeGrafter"/>
</dbReference>
<feature type="transmembrane region" description="Helical" evidence="5">
    <location>
        <begin position="37"/>
        <end position="56"/>
    </location>
</feature>
<feature type="repeat" description="TPR" evidence="3">
    <location>
        <begin position="539"/>
        <end position="572"/>
    </location>
</feature>
<feature type="transmembrane region" description="Helical" evidence="5">
    <location>
        <begin position="12"/>
        <end position="31"/>
    </location>
</feature>
<evidence type="ECO:0000256" key="1">
    <source>
        <dbReference type="ARBA" id="ARBA00022737"/>
    </source>
</evidence>
<evidence type="ECO:0000313" key="7">
    <source>
        <dbReference type="Proteomes" id="UP000179024"/>
    </source>
</evidence>
<evidence type="ECO:0000256" key="2">
    <source>
        <dbReference type="ARBA" id="ARBA00022803"/>
    </source>
</evidence>
<feature type="transmembrane region" description="Helical" evidence="5">
    <location>
        <begin position="383"/>
        <end position="406"/>
    </location>
</feature>
<dbReference type="PROSITE" id="PS50005">
    <property type="entry name" value="TPR"/>
    <property type="match status" value="1"/>
</dbReference>